<evidence type="ECO:0000313" key="3">
    <source>
        <dbReference type="Proteomes" id="UP001305779"/>
    </source>
</evidence>
<gene>
    <name evidence="2" type="ORF">PRZ48_006536</name>
</gene>
<dbReference type="EMBL" id="JAXOVC010000004">
    <property type="protein sequence ID" value="KAK4503109.1"/>
    <property type="molecule type" value="Genomic_DNA"/>
</dbReference>
<organism evidence="2 3">
    <name type="scientific">Zasmidium cellare</name>
    <name type="common">Wine cellar mold</name>
    <name type="synonym">Racodium cellare</name>
    <dbReference type="NCBI Taxonomy" id="395010"/>
    <lineage>
        <taxon>Eukaryota</taxon>
        <taxon>Fungi</taxon>
        <taxon>Dikarya</taxon>
        <taxon>Ascomycota</taxon>
        <taxon>Pezizomycotina</taxon>
        <taxon>Dothideomycetes</taxon>
        <taxon>Dothideomycetidae</taxon>
        <taxon>Mycosphaerellales</taxon>
        <taxon>Mycosphaerellaceae</taxon>
        <taxon>Zasmidium</taxon>
    </lineage>
</organism>
<dbReference type="PANTHER" id="PTHR46112">
    <property type="entry name" value="AMINOPEPTIDASE"/>
    <property type="match status" value="1"/>
</dbReference>
<dbReference type="InterPro" id="IPR036005">
    <property type="entry name" value="Creatinase/aminopeptidase-like"/>
</dbReference>
<dbReference type="Pfam" id="PF00557">
    <property type="entry name" value="Peptidase_M24"/>
    <property type="match status" value="1"/>
</dbReference>
<name>A0ABR0ENE2_ZASCE</name>
<reference evidence="2 3" key="1">
    <citation type="journal article" date="2023" name="G3 (Bethesda)">
        <title>A chromosome-level genome assembly of Zasmidium syzygii isolated from banana leaves.</title>
        <authorList>
            <person name="van Westerhoven A.C."/>
            <person name="Mehrabi R."/>
            <person name="Talebi R."/>
            <person name="Steentjes M.B.F."/>
            <person name="Corcolon B."/>
            <person name="Chong P.A."/>
            <person name="Kema G.H.J."/>
            <person name="Seidl M.F."/>
        </authorList>
    </citation>
    <scope>NUCLEOTIDE SEQUENCE [LARGE SCALE GENOMIC DNA]</scope>
    <source>
        <strain evidence="2 3">P124</strain>
    </source>
</reference>
<evidence type="ECO:0000313" key="2">
    <source>
        <dbReference type="EMBL" id="KAK4503109.1"/>
    </source>
</evidence>
<protein>
    <recommendedName>
        <fullName evidence="1">Peptidase M24 domain-containing protein</fullName>
    </recommendedName>
</protein>
<dbReference type="SUPFAM" id="SSF55920">
    <property type="entry name" value="Creatinase/aminopeptidase"/>
    <property type="match status" value="1"/>
</dbReference>
<evidence type="ECO:0000259" key="1">
    <source>
        <dbReference type="Pfam" id="PF00557"/>
    </source>
</evidence>
<proteinExistence type="predicted"/>
<dbReference type="PANTHER" id="PTHR46112:SF8">
    <property type="entry name" value="CYTOPLASMIC PEPTIDASE PEPQ-RELATED"/>
    <property type="match status" value="1"/>
</dbReference>
<feature type="domain" description="Peptidase M24" evidence="1">
    <location>
        <begin position="21"/>
        <end position="186"/>
    </location>
</feature>
<comment type="caution">
    <text evidence="2">The sequence shown here is derived from an EMBL/GenBank/DDBJ whole genome shotgun (WGS) entry which is preliminary data.</text>
</comment>
<dbReference type="CDD" id="cd01066">
    <property type="entry name" value="APP_MetAP"/>
    <property type="match status" value="1"/>
</dbReference>
<sequence length="237" mass="27016">MATDTITIEQEYAKRGANLLDAEKKAIALFDEIEKTLVRSGVREKQLSEEIHKLAKERYGVRTHWHKRVVRAGPNTLTPFKEDPPDREILEDDILYVDLGPVFEEWEADFGRTFVLGEKPEPAKVAIRDALDPVWHAIKTRYDADPTITGERLFEIAGEEAGKHGYQWGANIAGHIVGSFPHERIPDDMTQLYIMNGNRESMAKLGKDGHRRHWILEVHLQDPVVGVKGFMEQLLTV</sequence>
<dbReference type="Gene3D" id="3.90.230.10">
    <property type="entry name" value="Creatinase/methionine aminopeptidase superfamily"/>
    <property type="match status" value="1"/>
</dbReference>
<dbReference type="InterPro" id="IPR000994">
    <property type="entry name" value="Pept_M24"/>
</dbReference>
<dbReference type="InterPro" id="IPR050659">
    <property type="entry name" value="Peptidase_M24B"/>
</dbReference>
<keyword evidence="3" id="KW-1185">Reference proteome</keyword>
<dbReference type="Proteomes" id="UP001305779">
    <property type="component" value="Unassembled WGS sequence"/>
</dbReference>
<accession>A0ABR0ENE2</accession>